<dbReference type="SUPFAM" id="SSF57716">
    <property type="entry name" value="Glucocorticoid receptor-like (DNA-binding domain)"/>
    <property type="match status" value="1"/>
</dbReference>
<name>A0A1B1TCW4_9ARCH</name>
<accession>A0A1B1TCW4</accession>
<proteinExistence type="predicted"/>
<sequence length="70" mass="7844">MPHENIELAQAPNGELGPRCKQCGIRLTFGNAMVIDKNYFCWDCYVELTGAESATTVGEAEQRFWMAESN</sequence>
<evidence type="ECO:0000313" key="1">
    <source>
        <dbReference type="EMBL" id="ANV80126.1"/>
    </source>
</evidence>
<dbReference type="AlphaFoldDB" id="A0A1B1TCW4"/>
<reference evidence="1" key="1">
    <citation type="submission" date="2014-11" db="EMBL/GenBank/DDBJ databases">
        <authorList>
            <person name="Zhu J."/>
            <person name="Qi W."/>
            <person name="Song R."/>
        </authorList>
    </citation>
    <scope>NUCLEOTIDE SEQUENCE</scope>
</reference>
<reference evidence="1" key="2">
    <citation type="journal article" date="2015" name="ISME J.">
        <title>A new class of marine Euryarchaeota group II from the Mediterranean deep chlorophyll maximum.</title>
        <authorList>
            <person name="Martin-Cuadrado A.B."/>
            <person name="Garcia-Heredia I."/>
            <person name="Molto A.G."/>
            <person name="Lopez-Ubeda R."/>
            <person name="Kimes N."/>
            <person name="Lopez-Garcia P."/>
            <person name="Moreira D."/>
            <person name="Rodriguez-Valera F."/>
        </authorList>
    </citation>
    <scope>NUCLEOTIDE SEQUENCE</scope>
</reference>
<organism evidence="1">
    <name type="scientific">uncultured Poseidoniia archaeon</name>
    <dbReference type="NCBI Taxonomy" id="1697135"/>
    <lineage>
        <taxon>Archaea</taxon>
        <taxon>Methanobacteriati</taxon>
        <taxon>Thermoplasmatota</taxon>
        <taxon>Candidatus Poseidoniia</taxon>
        <taxon>environmental samples</taxon>
    </lineage>
</organism>
<dbReference type="EMBL" id="KP211874">
    <property type="protein sequence ID" value="ANV80126.1"/>
    <property type="molecule type" value="Genomic_DNA"/>
</dbReference>
<protein>
    <submittedName>
        <fullName evidence="1">Uncharacterized protein</fullName>
    </submittedName>
</protein>